<evidence type="ECO:0008006" key="4">
    <source>
        <dbReference type="Google" id="ProtNLM"/>
    </source>
</evidence>
<dbReference type="RefSeq" id="WP_264731988.1">
    <property type="nucleotide sequence ID" value="NZ_JAPDNR010000001.1"/>
</dbReference>
<evidence type="ECO:0000313" key="3">
    <source>
        <dbReference type="Proteomes" id="UP001207742"/>
    </source>
</evidence>
<comment type="caution">
    <text evidence="2">The sequence shown here is derived from an EMBL/GenBank/DDBJ whole genome shotgun (WGS) entry which is preliminary data.</text>
</comment>
<feature type="compositionally biased region" description="Polar residues" evidence="1">
    <location>
        <begin position="345"/>
        <end position="354"/>
    </location>
</feature>
<dbReference type="Proteomes" id="UP001207742">
    <property type="component" value="Unassembled WGS sequence"/>
</dbReference>
<proteinExistence type="predicted"/>
<keyword evidence="3" id="KW-1185">Reference proteome</keyword>
<feature type="region of interest" description="Disordered" evidence="1">
    <location>
        <begin position="333"/>
        <end position="354"/>
    </location>
</feature>
<protein>
    <recommendedName>
        <fullName evidence="4">DUF4369 domain-containing protein</fullName>
    </recommendedName>
</protein>
<name>A0ABT3INF6_9BACT</name>
<sequence>MEFKPILIFILLMGCLTATGQDYNPFKSIGRKAKILTLSKGKYVEFFDMDTVQRIGTVLFNIRQKKVVRLLNADSTFSKVSDNSAASRWYSIDPLVYLYFSYSPYSFTLNNPIKNFDPDGRLVIGSTKEDAKKFQNDLNQMLKDRAYDQLKALIGIKGKTFQSINEDAFAKATAGLNDDQKAFAQTVFNSINSKDEHIVEYVSKIGNLSKEASDLLNDKIGGAFTKTMENNEGRLSGGLIAGIWGATTVNTRSGTHSIIIEGLTPEEAGGDYLNSTTNTKGGNPVGRPGVAGHEVFGHGRYSAVGGEETAGHHVNAIRMENLILRVMGQGTIQRTGEDHTKKTKIQNPSALPVF</sequence>
<dbReference type="Gene3D" id="2.180.10.10">
    <property type="entry name" value="RHS repeat-associated core"/>
    <property type="match status" value="1"/>
</dbReference>
<reference evidence="2 3" key="1">
    <citation type="submission" date="2022-10" db="EMBL/GenBank/DDBJ databases">
        <title>Chitinophaga nivalis PC15 sp. nov., isolated from Pyeongchang county, South Korea.</title>
        <authorList>
            <person name="Trinh H.N."/>
        </authorList>
    </citation>
    <scope>NUCLEOTIDE SEQUENCE [LARGE SCALE GENOMIC DNA]</scope>
    <source>
        <strain evidence="2 3">PC14</strain>
    </source>
</reference>
<evidence type="ECO:0000256" key="1">
    <source>
        <dbReference type="SAM" id="MobiDB-lite"/>
    </source>
</evidence>
<organism evidence="2 3">
    <name type="scientific">Chitinophaga nivalis</name>
    <dbReference type="NCBI Taxonomy" id="2991709"/>
    <lineage>
        <taxon>Bacteria</taxon>
        <taxon>Pseudomonadati</taxon>
        <taxon>Bacteroidota</taxon>
        <taxon>Chitinophagia</taxon>
        <taxon>Chitinophagales</taxon>
        <taxon>Chitinophagaceae</taxon>
        <taxon>Chitinophaga</taxon>
    </lineage>
</organism>
<accession>A0ABT3INF6</accession>
<dbReference type="PROSITE" id="PS51257">
    <property type="entry name" value="PROKAR_LIPOPROTEIN"/>
    <property type="match status" value="1"/>
</dbReference>
<dbReference type="EMBL" id="JAPDNS010000002">
    <property type="protein sequence ID" value="MCW3485501.1"/>
    <property type="molecule type" value="Genomic_DNA"/>
</dbReference>
<evidence type="ECO:0000313" key="2">
    <source>
        <dbReference type="EMBL" id="MCW3485501.1"/>
    </source>
</evidence>
<gene>
    <name evidence="2" type="ORF">OL497_16445</name>
</gene>